<keyword evidence="7 15" id="KW-0808">Transferase</keyword>
<dbReference type="InterPro" id="IPR036637">
    <property type="entry name" value="Phosphohistidine_dom_sf"/>
</dbReference>
<dbReference type="PIRSF" id="PIRSF000854">
    <property type="entry name" value="PEP_synthase"/>
    <property type="match status" value="1"/>
</dbReference>
<comment type="pathway">
    <text evidence="3 15">Carbohydrate biosynthesis; gluconeogenesis.</text>
</comment>
<evidence type="ECO:0000256" key="4">
    <source>
        <dbReference type="ARBA" id="ARBA00007837"/>
    </source>
</evidence>
<dbReference type="UniPathway" id="UPA00138"/>
<keyword evidence="19" id="KW-0670">Pyruvate</keyword>
<dbReference type="EMBL" id="MHOI01000015">
    <property type="protein sequence ID" value="OGZ61540.1"/>
    <property type="molecule type" value="Genomic_DNA"/>
</dbReference>
<dbReference type="InterPro" id="IPR040442">
    <property type="entry name" value="Pyrv_kinase-like_dom_sf"/>
</dbReference>
<feature type="domain" description="PEP-utilising enzyme C-terminal" evidence="18">
    <location>
        <begin position="492"/>
        <end position="799"/>
    </location>
</feature>
<evidence type="ECO:0000256" key="6">
    <source>
        <dbReference type="ARBA" id="ARBA00021623"/>
    </source>
</evidence>
<evidence type="ECO:0000259" key="16">
    <source>
        <dbReference type="Pfam" id="PF00391"/>
    </source>
</evidence>
<comment type="caution">
    <text evidence="19">The sequence shown here is derived from an EMBL/GenBank/DDBJ whole genome shotgun (WGS) entry which is preliminary data.</text>
</comment>
<dbReference type="InterPro" id="IPR000121">
    <property type="entry name" value="PEP_util_C"/>
</dbReference>
<dbReference type="PANTHER" id="PTHR43030:SF1">
    <property type="entry name" value="PHOSPHOENOLPYRUVATE SYNTHASE"/>
    <property type="match status" value="1"/>
</dbReference>
<evidence type="ECO:0000256" key="13">
    <source>
        <dbReference type="ARBA" id="ARBA00033470"/>
    </source>
</evidence>
<dbReference type="Pfam" id="PF02896">
    <property type="entry name" value="PEP-utilizers_C"/>
    <property type="match status" value="1"/>
</dbReference>
<evidence type="ECO:0000256" key="1">
    <source>
        <dbReference type="ARBA" id="ARBA00001946"/>
    </source>
</evidence>
<dbReference type="InterPro" id="IPR008279">
    <property type="entry name" value="PEP-util_enz_mobile_dom"/>
</dbReference>
<dbReference type="NCBIfam" id="NF005057">
    <property type="entry name" value="PRK06464.1"/>
    <property type="match status" value="1"/>
</dbReference>
<proteinExistence type="inferred from homology"/>
<dbReference type="Gene3D" id="3.50.30.10">
    <property type="entry name" value="Phosphohistidine domain"/>
    <property type="match status" value="1"/>
</dbReference>
<accession>A0A1G2HGZ8</accession>
<name>A0A1G2HGZ8_9BACT</name>
<keyword evidence="10 15" id="KW-0418">Kinase</keyword>
<evidence type="ECO:0000256" key="15">
    <source>
        <dbReference type="PIRNR" id="PIRNR000854"/>
    </source>
</evidence>
<dbReference type="GO" id="GO:0006094">
    <property type="term" value="P:gluconeogenesis"/>
    <property type="evidence" value="ECO:0007669"/>
    <property type="project" value="UniProtKB-UniPathway"/>
</dbReference>
<evidence type="ECO:0000256" key="5">
    <source>
        <dbReference type="ARBA" id="ARBA00011996"/>
    </source>
</evidence>
<protein>
    <recommendedName>
        <fullName evidence="6 15">Phosphoenolpyruvate synthase</fullName>
        <shortName evidence="15">PEP synthase</shortName>
        <ecNumber evidence="5 15">2.7.9.2</ecNumber>
    </recommendedName>
    <alternativeName>
        <fullName evidence="13 15">Pyruvate, water dikinase</fullName>
    </alternativeName>
</protein>
<dbReference type="InterPro" id="IPR013815">
    <property type="entry name" value="ATP_grasp_subdomain_1"/>
</dbReference>
<evidence type="ECO:0000256" key="9">
    <source>
        <dbReference type="ARBA" id="ARBA00022741"/>
    </source>
</evidence>
<evidence type="ECO:0000313" key="20">
    <source>
        <dbReference type="Proteomes" id="UP000179153"/>
    </source>
</evidence>
<dbReference type="SUPFAM" id="SSF52009">
    <property type="entry name" value="Phosphohistidine domain"/>
    <property type="match status" value="1"/>
</dbReference>
<evidence type="ECO:0000313" key="19">
    <source>
        <dbReference type="EMBL" id="OGZ61540.1"/>
    </source>
</evidence>
<evidence type="ECO:0000256" key="2">
    <source>
        <dbReference type="ARBA" id="ARBA00002988"/>
    </source>
</evidence>
<dbReference type="PANTHER" id="PTHR43030">
    <property type="entry name" value="PHOSPHOENOLPYRUVATE SYNTHASE"/>
    <property type="match status" value="1"/>
</dbReference>
<evidence type="ECO:0000256" key="10">
    <source>
        <dbReference type="ARBA" id="ARBA00022777"/>
    </source>
</evidence>
<dbReference type="SUPFAM" id="SSF51621">
    <property type="entry name" value="Phosphoenolpyruvate/pyruvate domain"/>
    <property type="match status" value="1"/>
</dbReference>
<comment type="function">
    <text evidence="2 15">Catalyzes the phosphorylation of pyruvate to phosphoenolpyruvate.</text>
</comment>
<dbReference type="InterPro" id="IPR006319">
    <property type="entry name" value="PEP_synth"/>
</dbReference>
<evidence type="ECO:0000256" key="3">
    <source>
        <dbReference type="ARBA" id="ARBA00004742"/>
    </source>
</evidence>
<dbReference type="AlphaFoldDB" id="A0A1G2HGZ8"/>
<dbReference type="GO" id="GO:0005524">
    <property type="term" value="F:ATP binding"/>
    <property type="evidence" value="ECO:0007669"/>
    <property type="project" value="UniProtKB-KW"/>
</dbReference>
<dbReference type="GO" id="GO:0008986">
    <property type="term" value="F:pyruvate, water dikinase activity"/>
    <property type="evidence" value="ECO:0007669"/>
    <property type="project" value="UniProtKB-EC"/>
</dbReference>
<comment type="cofactor">
    <cofactor evidence="1 15">
        <name>Mg(2+)</name>
        <dbReference type="ChEBI" id="CHEBI:18420"/>
    </cofactor>
</comment>
<evidence type="ECO:0000259" key="17">
    <source>
        <dbReference type="Pfam" id="PF01326"/>
    </source>
</evidence>
<keyword evidence="9 15" id="KW-0547">Nucleotide-binding</keyword>
<reference evidence="19 20" key="1">
    <citation type="journal article" date="2016" name="Nat. Commun.">
        <title>Thousands of microbial genomes shed light on interconnected biogeochemical processes in an aquifer system.</title>
        <authorList>
            <person name="Anantharaman K."/>
            <person name="Brown C.T."/>
            <person name="Hug L.A."/>
            <person name="Sharon I."/>
            <person name="Castelle C.J."/>
            <person name="Probst A.J."/>
            <person name="Thomas B.C."/>
            <person name="Singh A."/>
            <person name="Wilkins M.J."/>
            <person name="Karaoz U."/>
            <person name="Brodie E.L."/>
            <person name="Williams K.H."/>
            <person name="Hubbard S.S."/>
            <person name="Banfield J.F."/>
        </authorList>
    </citation>
    <scope>NUCLEOTIDE SEQUENCE [LARGE SCALE GENOMIC DNA]</scope>
</reference>
<dbReference type="InterPro" id="IPR023151">
    <property type="entry name" value="PEP_util_CS"/>
</dbReference>
<dbReference type="PROSITE" id="PS00370">
    <property type="entry name" value="PEP_ENZYMES_PHOS_SITE"/>
    <property type="match status" value="1"/>
</dbReference>
<dbReference type="Gene3D" id="3.20.20.60">
    <property type="entry name" value="Phosphoenolpyruvate-binding domains"/>
    <property type="match status" value="1"/>
</dbReference>
<evidence type="ECO:0000259" key="18">
    <source>
        <dbReference type="Pfam" id="PF02896"/>
    </source>
</evidence>
<dbReference type="SUPFAM" id="SSF56059">
    <property type="entry name" value="Glutathione synthetase ATP-binding domain-like"/>
    <property type="match status" value="1"/>
</dbReference>
<dbReference type="PROSITE" id="PS00742">
    <property type="entry name" value="PEP_ENZYMES_2"/>
    <property type="match status" value="1"/>
</dbReference>
<comment type="catalytic activity">
    <reaction evidence="14 15">
        <text>pyruvate + ATP + H2O = phosphoenolpyruvate + AMP + phosphate + 2 H(+)</text>
        <dbReference type="Rhea" id="RHEA:11364"/>
        <dbReference type="ChEBI" id="CHEBI:15361"/>
        <dbReference type="ChEBI" id="CHEBI:15377"/>
        <dbReference type="ChEBI" id="CHEBI:15378"/>
        <dbReference type="ChEBI" id="CHEBI:30616"/>
        <dbReference type="ChEBI" id="CHEBI:43474"/>
        <dbReference type="ChEBI" id="CHEBI:58702"/>
        <dbReference type="ChEBI" id="CHEBI:456215"/>
        <dbReference type="EC" id="2.7.9.2"/>
    </reaction>
</comment>
<feature type="domain" description="Pyruvate phosphate dikinase AMP/ATP-binding" evidence="17">
    <location>
        <begin position="23"/>
        <end position="345"/>
    </location>
</feature>
<dbReference type="NCBIfam" id="TIGR01418">
    <property type="entry name" value="PEP_synth"/>
    <property type="match status" value="1"/>
</dbReference>
<evidence type="ECO:0000256" key="11">
    <source>
        <dbReference type="ARBA" id="ARBA00022840"/>
    </source>
</evidence>
<dbReference type="InterPro" id="IPR015813">
    <property type="entry name" value="Pyrv/PenolPyrv_kinase-like_dom"/>
</dbReference>
<feature type="domain" description="PEP-utilising enzyme mobile" evidence="16">
    <location>
        <begin position="394"/>
        <end position="461"/>
    </location>
</feature>
<evidence type="ECO:0000256" key="14">
    <source>
        <dbReference type="ARBA" id="ARBA00047700"/>
    </source>
</evidence>
<dbReference type="Gene3D" id="3.30.470.20">
    <property type="entry name" value="ATP-grasp fold, B domain"/>
    <property type="match status" value="1"/>
</dbReference>
<keyword evidence="8 15" id="KW-0479">Metal-binding</keyword>
<evidence type="ECO:0000256" key="12">
    <source>
        <dbReference type="ARBA" id="ARBA00022842"/>
    </source>
</evidence>
<comment type="similarity">
    <text evidence="4 15">Belongs to the PEP-utilizing enzyme family.</text>
</comment>
<dbReference type="Pfam" id="PF01326">
    <property type="entry name" value="PPDK_N"/>
    <property type="match status" value="1"/>
</dbReference>
<keyword evidence="11 15" id="KW-0067">ATP-binding</keyword>
<dbReference type="GO" id="GO:0046872">
    <property type="term" value="F:metal ion binding"/>
    <property type="evidence" value="ECO:0007669"/>
    <property type="project" value="UniProtKB-KW"/>
</dbReference>
<keyword evidence="12 15" id="KW-0460">Magnesium</keyword>
<evidence type="ECO:0000256" key="8">
    <source>
        <dbReference type="ARBA" id="ARBA00022723"/>
    </source>
</evidence>
<dbReference type="STRING" id="1802163.A2932_01285"/>
<gene>
    <name evidence="19" type="ORF">A2932_01285</name>
</gene>
<organism evidence="19 20">
    <name type="scientific">Candidatus Spechtbacteria bacterium RIFCSPLOWO2_01_FULL_46_10</name>
    <dbReference type="NCBI Taxonomy" id="1802163"/>
    <lineage>
        <taxon>Bacteria</taxon>
        <taxon>Candidatus Spechtiibacteriota</taxon>
    </lineage>
</organism>
<evidence type="ECO:0000256" key="7">
    <source>
        <dbReference type="ARBA" id="ARBA00022679"/>
    </source>
</evidence>
<dbReference type="InterPro" id="IPR002192">
    <property type="entry name" value="PPDK_AMP/ATP-bd"/>
</dbReference>
<dbReference type="Pfam" id="PF00391">
    <property type="entry name" value="PEP-utilizers"/>
    <property type="match status" value="1"/>
</dbReference>
<dbReference type="Gene3D" id="3.30.1490.20">
    <property type="entry name" value="ATP-grasp fold, A domain"/>
    <property type="match status" value="1"/>
</dbReference>
<sequence>MSHSGSPHILWFDWVNIRSDRVLAGGKGLNLAKLVQNGVHVPPGFVITTCTWHEFMEADKALLTEVREYLEGIVFENGESLQQKSDAIWKVIVRTGMSQHLEQEIIGAYDKLGRDFGKDYLDVAVRSSAVGEDMEDASFAGQHATYLNVRRDGLIGAIKNCFASLFTARVIAYRHEKNFPIFPEEGLAVIVQKMVRSDKGASGVAFTHHPTSLAQYMVHIEAIYGLGEMMVGGDVVPDIFQVAKPLAKGADPVVIAKQLGSKEFYMQYAHRSDLTTEKLSTPASWRQQFCITDAQAREIARMCCEIERLYGHPVDIEFATDGDGVRMGDGRIYIVQARPVTFKRDPYIRDKYELDENALSEGHILLLRGIAAGPGVGIGKVSVIENARDFHSFHAGEVLVTEMTTPDWMPVMREAAAIITNQGGMTCHAAIVARELGKPCLIGTGNGTEILAEAGTVTVICDEDGGKVFDGELPLHKQEINLRPAWDKKGSIATKVMFIAGEPDTIASNCFYPNDGIGLARMEFIIANQIKVHPRVVLADDLFQFLNKKEITDLKELLHGYESPREFFIWKLQSGIMQLAAAVWPNPIIVRMSDFKTNEYANLLGGSYFEKHEENPMLGFRGAGRYLHESYRSAFLDFECEALRRAREAGFTNIKAMLPFVRTPATARAVINLMASAGLVRGENGFEVYCMVELPCNVVDMQELGDIFDGFSIGSNDLTQTVLGQDRDNAEVTEGNEMTPSVLWFITTAIDRARQLDKPIGICGQAPTNHPEIVSVLVKAGITSISVAPDAIPVTIEKIYEAERERRK</sequence>
<dbReference type="EC" id="2.7.9.2" evidence="5 15"/>
<dbReference type="Proteomes" id="UP000179153">
    <property type="component" value="Unassembled WGS sequence"/>
</dbReference>
<dbReference type="InterPro" id="IPR018274">
    <property type="entry name" value="PEP_util_AS"/>
</dbReference>